<proteinExistence type="predicted"/>
<name>A0A2N1J370_9BACT</name>
<sequence>MKVIFEATIKENGIGGWFIQLKDTVDGRVENCNDLEEFSITIEKLGSDYGGHIDEVKWSVDENVSPNHLTEVKAKMAKYHKELFDDSND</sequence>
<evidence type="ECO:0000313" key="1">
    <source>
        <dbReference type="EMBL" id="PKI80954.1"/>
    </source>
</evidence>
<dbReference type="EMBL" id="NXIF01000026">
    <property type="protein sequence ID" value="PKI80954.1"/>
    <property type="molecule type" value="Genomic_DNA"/>
</dbReference>
<dbReference type="RefSeq" id="WP_101184678.1">
    <property type="nucleotide sequence ID" value="NZ_CP031218.1"/>
</dbReference>
<comment type="caution">
    <text evidence="1">The sequence shown here is derived from an EMBL/GenBank/DDBJ whole genome shotgun (WGS) entry which is preliminary data.</text>
</comment>
<protein>
    <submittedName>
        <fullName evidence="1">Uncharacterized protein</fullName>
    </submittedName>
</protein>
<evidence type="ECO:0000313" key="2">
    <source>
        <dbReference type="Proteomes" id="UP000233248"/>
    </source>
</evidence>
<dbReference type="Proteomes" id="UP000233248">
    <property type="component" value="Unassembled WGS sequence"/>
</dbReference>
<dbReference type="AlphaFoldDB" id="A0A2N1J370"/>
<accession>A0A2N1J370</accession>
<reference evidence="1 2" key="1">
    <citation type="submission" date="2017-09" db="EMBL/GenBank/DDBJ databases">
        <title>Genomics of the genus Arcobacter.</title>
        <authorList>
            <person name="Perez-Cataluna A."/>
            <person name="Figueras M.J."/>
            <person name="Salas-Masso N."/>
        </authorList>
    </citation>
    <scope>NUCLEOTIDE SEQUENCE [LARGE SCALE GENOMIC DNA]</scope>
    <source>
        <strain evidence="1 2">DSM 18005</strain>
    </source>
</reference>
<organism evidence="1 2">
    <name type="scientific">Malaciobacter halophilus</name>
    <dbReference type="NCBI Taxonomy" id="197482"/>
    <lineage>
        <taxon>Bacteria</taxon>
        <taxon>Pseudomonadati</taxon>
        <taxon>Campylobacterota</taxon>
        <taxon>Epsilonproteobacteria</taxon>
        <taxon>Campylobacterales</taxon>
        <taxon>Arcobacteraceae</taxon>
        <taxon>Malaciobacter</taxon>
    </lineage>
</organism>
<keyword evidence="2" id="KW-1185">Reference proteome</keyword>
<dbReference type="KEGG" id="ahs:AHALO_2272"/>
<dbReference type="OrthoDB" id="5365811at2"/>
<gene>
    <name evidence="1" type="ORF">CP960_06870</name>
</gene>